<dbReference type="RefSeq" id="WP_243556786.1">
    <property type="nucleotide sequence ID" value="NZ_CP094528.1"/>
</dbReference>
<evidence type="ECO:0000313" key="5">
    <source>
        <dbReference type="Proteomes" id="UP000832097"/>
    </source>
</evidence>
<evidence type="ECO:0000259" key="3">
    <source>
        <dbReference type="Pfam" id="PF08338"/>
    </source>
</evidence>
<proteinExistence type="inferred from homology"/>
<dbReference type="EMBL" id="CP094528">
    <property type="protein sequence ID" value="UOE44742.1"/>
    <property type="molecule type" value="Genomic_DNA"/>
</dbReference>
<evidence type="ECO:0000313" key="4">
    <source>
        <dbReference type="EMBL" id="UOE44742.1"/>
    </source>
</evidence>
<keyword evidence="5" id="KW-1185">Reference proteome</keyword>
<dbReference type="InterPro" id="IPR036291">
    <property type="entry name" value="NAD(P)-bd_dom_sf"/>
</dbReference>
<accession>A0ABY4BZT5</accession>
<dbReference type="Proteomes" id="UP000832097">
    <property type="component" value="Chromosome"/>
</dbReference>
<comment type="similarity">
    <text evidence="1">Belongs to the NAD(P)-dependent epimerase/dehydratase family. SDR39U1 subfamily.</text>
</comment>
<feature type="domain" description="DUF1731" evidence="3">
    <location>
        <begin position="245"/>
        <end position="291"/>
    </location>
</feature>
<reference evidence="4 5" key="1">
    <citation type="submission" date="2022-03" db="EMBL/GenBank/DDBJ databases">
        <title>Mucilaginibacter sp. isolated from the gut of Protaetia brevitarsis seulensis larvae.</title>
        <authorList>
            <person name="Won M."/>
            <person name="Kim S.-J."/>
            <person name="Kwon S.-W."/>
        </authorList>
    </citation>
    <scope>NUCLEOTIDE SEQUENCE [LARGE SCALE GENOMIC DNA]</scope>
    <source>
        <strain evidence="4 5">CFWR-12</strain>
    </source>
</reference>
<dbReference type="Gene3D" id="3.40.50.720">
    <property type="entry name" value="NAD(P)-binding Rossmann-like Domain"/>
    <property type="match status" value="1"/>
</dbReference>
<dbReference type="InterPro" id="IPR010099">
    <property type="entry name" value="SDR39U1"/>
</dbReference>
<organism evidence="4 5">
    <name type="scientific">Agromyces larvae</name>
    <dbReference type="NCBI Taxonomy" id="2929802"/>
    <lineage>
        <taxon>Bacteria</taxon>
        <taxon>Bacillati</taxon>
        <taxon>Actinomycetota</taxon>
        <taxon>Actinomycetes</taxon>
        <taxon>Micrococcales</taxon>
        <taxon>Microbacteriaceae</taxon>
        <taxon>Agromyces</taxon>
    </lineage>
</organism>
<dbReference type="Pfam" id="PF01370">
    <property type="entry name" value="Epimerase"/>
    <property type="match status" value="1"/>
</dbReference>
<protein>
    <submittedName>
        <fullName evidence="4">TIGR01777 family oxidoreductase</fullName>
    </submittedName>
</protein>
<dbReference type="InterPro" id="IPR013549">
    <property type="entry name" value="DUF1731"/>
</dbReference>
<feature type="domain" description="NAD-dependent epimerase/dehydratase" evidence="2">
    <location>
        <begin position="3"/>
        <end position="125"/>
    </location>
</feature>
<evidence type="ECO:0000256" key="1">
    <source>
        <dbReference type="ARBA" id="ARBA00009353"/>
    </source>
</evidence>
<gene>
    <name evidence="4" type="ORF">MTO99_02820</name>
</gene>
<dbReference type="PANTHER" id="PTHR11092">
    <property type="entry name" value="SUGAR NUCLEOTIDE EPIMERASE RELATED"/>
    <property type="match status" value="1"/>
</dbReference>
<sequence>MRVLVAGASGFIGTALVDRLRAEGHEVTRLVRRRAESADESSWSPASGIVDFTVMDRVDAVVNLSGASLARLPWTKRWRAEILSSRIDATRTLTDAMRKARTPPAVFVSASAVGYYGDRPGERLTEHSPAGTGFLAGVVERWERAAQLAPAETRTVRVRSGIVVGGGGAMQRIATLTAFGLGGRLGTGGQHWPRISLEDETRAIAHLLDSSLEGPVNLVGPTPATADRVITAMADRMHRPRAVNVPERLLEATLGVAADELLLASQKVRPERLLADGFAFEHATVEDAVDAMLSARRARG</sequence>
<evidence type="ECO:0000259" key="2">
    <source>
        <dbReference type="Pfam" id="PF01370"/>
    </source>
</evidence>
<dbReference type="InterPro" id="IPR001509">
    <property type="entry name" value="Epimerase_deHydtase"/>
</dbReference>
<dbReference type="NCBIfam" id="TIGR01777">
    <property type="entry name" value="yfcH"/>
    <property type="match status" value="1"/>
</dbReference>
<dbReference type="SUPFAM" id="SSF51735">
    <property type="entry name" value="NAD(P)-binding Rossmann-fold domains"/>
    <property type="match status" value="1"/>
</dbReference>
<dbReference type="PANTHER" id="PTHR11092:SF0">
    <property type="entry name" value="EPIMERASE FAMILY PROTEIN SDR39U1"/>
    <property type="match status" value="1"/>
</dbReference>
<name>A0ABY4BZT5_9MICO</name>
<dbReference type="Pfam" id="PF08338">
    <property type="entry name" value="DUF1731"/>
    <property type="match status" value="1"/>
</dbReference>